<dbReference type="Gene3D" id="3.30.110.60">
    <property type="entry name" value="YhbY-like"/>
    <property type="match status" value="1"/>
</dbReference>
<keyword evidence="1 2" id="KW-0694">RNA-binding</keyword>
<dbReference type="InterPro" id="IPR035920">
    <property type="entry name" value="YhbY-like_sf"/>
</dbReference>
<dbReference type="HOGENOM" id="CLU_095994_2_1_0"/>
<accession>E1IGA2</accession>
<dbReference type="AlphaFoldDB" id="E1IGA2"/>
<dbReference type="EMBL" id="ADVR01000102">
    <property type="protein sequence ID" value="EFO79784.1"/>
    <property type="molecule type" value="Genomic_DNA"/>
</dbReference>
<dbReference type="PANTHER" id="PTHR40065:SF3">
    <property type="entry name" value="RNA-BINDING PROTEIN YHBY"/>
    <property type="match status" value="1"/>
</dbReference>
<gene>
    <name evidence="4" type="ORF">OSCT_2353</name>
</gene>
<dbReference type="SMART" id="SM01103">
    <property type="entry name" value="CRS1_YhbY"/>
    <property type="match status" value="1"/>
</dbReference>
<feature type="domain" description="CRM" evidence="3">
    <location>
        <begin position="2"/>
        <end position="97"/>
    </location>
</feature>
<dbReference type="STRING" id="765420.OSCT_2353"/>
<name>E1IGA2_9CHLR</name>
<proteinExistence type="predicted"/>
<evidence type="ECO:0000256" key="2">
    <source>
        <dbReference type="PROSITE-ProRule" id="PRU00626"/>
    </source>
</evidence>
<evidence type="ECO:0000313" key="5">
    <source>
        <dbReference type="Proteomes" id="UP000054010"/>
    </source>
</evidence>
<sequence length="100" mass="11647">MQAMTKRQRNYLRGLANPLKPHVLLGKQGLTEQVIEKIERELDAHELIKVRFLEYKEERKELTATIVEATGAALVSLIGHVATLYREQRDPERRWITLPE</sequence>
<dbReference type="PROSITE" id="PS51295">
    <property type="entry name" value="CRM"/>
    <property type="match status" value="1"/>
</dbReference>
<protein>
    <recommendedName>
        <fullName evidence="3">CRM domain-containing protein</fullName>
    </recommendedName>
</protein>
<dbReference type="NCBIfam" id="TIGR00253">
    <property type="entry name" value="RNA_bind_YhbY"/>
    <property type="match status" value="1"/>
</dbReference>
<evidence type="ECO:0000313" key="4">
    <source>
        <dbReference type="EMBL" id="EFO79784.1"/>
    </source>
</evidence>
<dbReference type="PANTHER" id="PTHR40065">
    <property type="entry name" value="RNA-BINDING PROTEIN YHBY"/>
    <property type="match status" value="1"/>
</dbReference>
<dbReference type="InterPro" id="IPR051925">
    <property type="entry name" value="RNA-binding_domain"/>
</dbReference>
<dbReference type="InterPro" id="IPR017924">
    <property type="entry name" value="RNA-binding_YhbY"/>
</dbReference>
<organism evidence="4 5">
    <name type="scientific">Oscillochloris trichoides DG-6</name>
    <dbReference type="NCBI Taxonomy" id="765420"/>
    <lineage>
        <taxon>Bacteria</taxon>
        <taxon>Bacillati</taxon>
        <taxon>Chloroflexota</taxon>
        <taxon>Chloroflexia</taxon>
        <taxon>Chloroflexales</taxon>
        <taxon>Chloroflexineae</taxon>
        <taxon>Oscillochloridaceae</taxon>
        <taxon>Oscillochloris</taxon>
    </lineage>
</organism>
<dbReference type="Pfam" id="PF01985">
    <property type="entry name" value="CRS1_YhbY"/>
    <property type="match status" value="1"/>
</dbReference>
<dbReference type="InterPro" id="IPR001890">
    <property type="entry name" value="RNA-binding_CRM"/>
</dbReference>
<reference evidence="4 5" key="1">
    <citation type="journal article" date="2011" name="J. Bacteriol.">
        <title>Draft genome sequence of the anoxygenic filamentous phototrophic bacterium Oscillochloris trichoides subsp. DG-6.</title>
        <authorList>
            <person name="Kuznetsov B.B."/>
            <person name="Ivanovsky R.N."/>
            <person name="Keppen O.I."/>
            <person name="Sukhacheva M.V."/>
            <person name="Bumazhkin B.K."/>
            <person name="Patutina E.O."/>
            <person name="Beletsky A.V."/>
            <person name="Mardanov A.V."/>
            <person name="Baslerov R.V."/>
            <person name="Panteleeva A.N."/>
            <person name="Kolganova T.V."/>
            <person name="Ravin N.V."/>
            <person name="Skryabin K.G."/>
        </authorList>
    </citation>
    <scope>NUCLEOTIDE SEQUENCE [LARGE SCALE GENOMIC DNA]</scope>
    <source>
        <strain evidence="4 5">DG-6</strain>
    </source>
</reference>
<evidence type="ECO:0000259" key="3">
    <source>
        <dbReference type="PROSITE" id="PS51295"/>
    </source>
</evidence>
<dbReference type="GO" id="GO:0003723">
    <property type="term" value="F:RNA binding"/>
    <property type="evidence" value="ECO:0007669"/>
    <property type="project" value="UniProtKB-UniRule"/>
</dbReference>
<keyword evidence="5" id="KW-1185">Reference proteome</keyword>
<dbReference type="SUPFAM" id="SSF75471">
    <property type="entry name" value="YhbY-like"/>
    <property type="match status" value="1"/>
</dbReference>
<comment type="caution">
    <text evidence="4">The sequence shown here is derived from an EMBL/GenBank/DDBJ whole genome shotgun (WGS) entry which is preliminary data.</text>
</comment>
<dbReference type="eggNOG" id="COG1534">
    <property type="taxonomic scope" value="Bacteria"/>
</dbReference>
<dbReference type="Proteomes" id="UP000054010">
    <property type="component" value="Unassembled WGS sequence"/>
</dbReference>
<evidence type="ECO:0000256" key="1">
    <source>
        <dbReference type="ARBA" id="ARBA00022884"/>
    </source>
</evidence>